<dbReference type="EMBL" id="PVMZ01000013">
    <property type="protein sequence ID" value="PRX18363.1"/>
    <property type="molecule type" value="Genomic_DNA"/>
</dbReference>
<dbReference type="InterPro" id="IPR013320">
    <property type="entry name" value="ConA-like_dom_sf"/>
</dbReference>
<dbReference type="RefSeq" id="WP_106324069.1">
    <property type="nucleotide sequence ID" value="NZ_BOMO01000102.1"/>
</dbReference>
<protein>
    <recommendedName>
        <fullName evidence="4">LamG-like jellyroll fold domain-containing protein</fullName>
    </recommendedName>
</protein>
<dbReference type="SUPFAM" id="SSF49899">
    <property type="entry name" value="Concanavalin A-like lectins/glucanases"/>
    <property type="match status" value="1"/>
</dbReference>
<dbReference type="PANTHER" id="PTHR31151:SF0">
    <property type="entry name" value="PROLINE-TRNA LIGASE (DUF1680)"/>
    <property type="match status" value="1"/>
</dbReference>
<dbReference type="OrthoDB" id="9757939at2"/>
<reference evidence="5 6" key="1">
    <citation type="submission" date="2018-03" db="EMBL/GenBank/DDBJ databases">
        <title>Genomic Encyclopedia of Archaeal and Bacterial Type Strains, Phase II (KMG-II): from individual species to whole genera.</title>
        <authorList>
            <person name="Goeker M."/>
        </authorList>
    </citation>
    <scope>NUCLEOTIDE SEQUENCE [LARGE SCALE GENOMIC DNA]</scope>
    <source>
        <strain evidence="5 6">DSM 43146</strain>
    </source>
</reference>
<keyword evidence="1 3" id="KW-0732">Signal</keyword>
<dbReference type="Gene3D" id="2.60.120.200">
    <property type="match status" value="1"/>
</dbReference>
<dbReference type="AlphaFoldDB" id="A0A2T0K5V8"/>
<dbReference type="InterPro" id="IPR008928">
    <property type="entry name" value="6-hairpin_glycosidase_sf"/>
</dbReference>
<evidence type="ECO:0000256" key="3">
    <source>
        <dbReference type="SAM" id="SignalP"/>
    </source>
</evidence>
<evidence type="ECO:0000313" key="5">
    <source>
        <dbReference type="EMBL" id="PRX18363.1"/>
    </source>
</evidence>
<keyword evidence="2" id="KW-1015">Disulfide bond</keyword>
<feature type="signal peptide" evidence="3">
    <location>
        <begin position="1"/>
        <end position="28"/>
    </location>
</feature>
<keyword evidence="6" id="KW-1185">Reference proteome</keyword>
<comment type="caution">
    <text evidence="5">The sequence shown here is derived from an EMBL/GenBank/DDBJ whole genome shotgun (WGS) entry which is preliminary data.</text>
</comment>
<dbReference type="PANTHER" id="PTHR31151">
    <property type="entry name" value="PROLINE-TRNA LIGASE (DUF1680)"/>
    <property type="match status" value="1"/>
</dbReference>
<dbReference type="Pfam" id="PF20736">
    <property type="entry name" value="Glyco_hydro127M"/>
    <property type="match status" value="1"/>
</dbReference>
<name>A0A2T0K5V8_9ACTN</name>
<feature type="domain" description="LamG-like jellyroll fold" evidence="4">
    <location>
        <begin position="660"/>
        <end position="797"/>
    </location>
</feature>
<proteinExistence type="predicted"/>
<gene>
    <name evidence="5" type="ORF">CLV67_113197</name>
</gene>
<evidence type="ECO:0000256" key="2">
    <source>
        <dbReference type="ARBA" id="ARBA00023157"/>
    </source>
</evidence>
<evidence type="ECO:0000256" key="1">
    <source>
        <dbReference type="ARBA" id="ARBA00022729"/>
    </source>
</evidence>
<dbReference type="GO" id="GO:0005975">
    <property type="term" value="P:carbohydrate metabolic process"/>
    <property type="evidence" value="ECO:0007669"/>
    <property type="project" value="InterPro"/>
</dbReference>
<evidence type="ECO:0000259" key="4">
    <source>
        <dbReference type="SMART" id="SM00560"/>
    </source>
</evidence>
<dbReference type="InterPro" id="IPR012878">
    <property type="entry name" value="Beta-AFase-like_GH127_cat"/>
</dbReference>
<feature type="chain" id="PRO_5015473554" description="LamG-like jellyroll fold domain-containing protein" evidence="3">
    <location>
        <begin position="29"/>
        <end position="807"/>
    </location>
</feature>
<dbReference type="Pfam" id="PF13385">
    <property type="entry name" value="Laminin_G_3"/>
    <property type="match status" value="1"/>
</dbReference>
<dbReference type="InterPro" id="IPR049046">
    <property type="entry name" value="Beta-AFase-like_GH127_middle"/>
</dbReference>
<dbReference type="SUPFAM" id="SSF48208">
    <property type="entry name" value="Six-hairpin glycosidases"/>
    <property type="match status" value="1"/>
</dbReference>
<accession>A0A2T0K5V8</accession>
<dbReference type="PROSITE" id="PS51318">
    <property type="entry name" value="TAT"/>
    <property type="match status" value="1"/>
</dbReference>
<sequence length="807" mass="86877">MRFNRRTVLIAGAAGAAGVLLPSVPARAARPDFGVSAYPFPLTAVRIGAGPFLDNAGRTQTYLRFLNADRLLHMFRVTNGLSSAATPCGGWESPSTELRGHSIGHVLSGLAQAYASTGDTTYQAKGDYLVAQLALCQRPNGFLSAYPESFIDRVETGQQVWAPYYTLHKIVQGLLDWHLLTGSSQALTVLERKAAWVQARNSRLTHAQRQQMLRVEFGGIGETLFNLYQLTEDPVHLFTAQYFDHAQVLDPLAANVDSLAGFHANTQIPKAIAAIRGFHATGDTRYRDIAVNFWNFVVRQHSYAIGGNSNGEYFQAPNRIASELSDTTCECCNTYNMLKLTRQLFFTDPARGAEFMDFFEKGLYNHLLGAQNPSSAHGHHSYYVPLRAGGIKTYSNDYDNFTCCHGTGMETNTKFGDSIYFFNGNTLYVNLFVQSTLSWPGRGLTIRQDTTYPESPSSRLTVTAGSGAIDLRIRIPSWAGGAQVRVNGTVTGTATPGSYLAINRTWTTGDVVDISLPMALTLEPTPDNPSVRAVKHGPIVLAGQFGTSNLTALPTLSSTPQPTGTPLEYTAGSVLLRPFYKTHGQRYSVYWNVTSTTPREARYLFDESSGTTTADATGNGWTASLVGGVTRTAGRSGNAVLLNGASGYVSLPAGILSGVTAFTIATWVRLDAAASWTRVFDFGTGTGAYLFLTPRSSSGTARYAISSGGSGAEQRINAPAALPTGAWTHVAVTHTGNLGVLYVNGAEVARNTALTVRPSSLPSTTQNWIGRSQYGSDPYLTAAVDSFRIHSRALTAAEVAQLHATGQ</sequence>
<dbReference type="Pfam" id="PF07944">
    <property type="entry name" value="Beta-AFase-like_GH127_cat"/>
    <property type="match status" value="1"/>
</dbReference>
<dbReference type="InterPro" id="IPR006558">
    <property type="entry name" value="LamG-like"/>
</dbReference>
<organism evidence="5 6">
    <name type="scientific">Actinoplanes italicus</name>
    <dbReference type="NCBI Taxonomy" id="113567"/>
    <lineage>
        <taxon>Bacteria</taxon>
        <taxon>Bacillati</taxon>
        <taxon>Actinomycetota</taxon>
        <taxon>Actinomycetes</taxon>
        <taxon>Micromonosporales</taxon>
        <taxon>Micromonosporaceae</taxon>
        <taxon>Actinoplanes</taxon>
    </lineage>
</organism>
<evidence type="ECO:0000313" key="6">
    <source>
        <dbReference type="Proteomes" id="UP000239415"/>
    </source>
</evidence>
<dbReference type="Proteomes" id="UP000239415">
    <property type="component" value="Unassembled WGS sequence"/>
</dbReference>
<dbReference type="InterPro" id="IPR006311">
    <property type="entry name" value="TAT_signal"/>
</dbReference>
<dbReference type="SMART" id="SM00560">
    <property type="entry name" value="LamGL"/>
    <property type="match status" value="1"/>
</dbReference>